<feature type="domain" description="HD" evidence="2">
    <location>
        <begin position="71"/>
        <end position="184"/>
    </location>
</feature>
<dbReference type="InterPro" id="IPR003607">
    <property type="entry name" value="HD/PDEase_dom"/>
</dbReference>
<name>A0A233V5F3_FINMA</name>
<dbReference type="CDD" id="cd00077">
    <property type="entry name" value="HDc"/>
    <property type="match status" value="1"/>
</dbReference>
<comment type="caution">
    <text evidence="3">The sequence shown here is derived from an EMBL/GenBank/DDBJ whole genome shotgun (WGS) entry which is preliminary data.</text>
</comment>
<dbReference type="SUPFAM" id="SSF109604">
    <property type="entry name" value="HD-domain/PDEase-like"/>
    <property type="match status" value="1"/>
</dbReference>
<evidence type="ECO:0000313" key="4">
    <source>
        <dbReference type="Proteomes" id="UP000215413"/>
    </source>
</evidence>
<protein>
    <submittedName>
        <fullName evidence="3">Deoxyguanosinetriphosphate triphosphohydrolase</fullName>
    </submittedName>
</protein>
<dbReference type="AlphaFoldDB" id="A0A233V5F3"/>
<dbReference type="NCBIfam" id="TIGR01353">
    <property type="entry name" value="dGTP_triPase"/>
    <property type="match status" value="1"/>
</dbReference>
<dbReference type="PANTHER" id="PTHR35795:SF1">
    <property type="entry name" value="BIS(5'-NUCLEOSYL)-TETRAPHOSPHATASE, SYMMETRICAL"/>
    <property type="match status" value="1"/>
</dbReference>
<evidence type="ECO:0000313" key="3">
    <source>
        <dbReference type="EMBL" id="OXZ27618.1"/>
    </source>
</evidence>
<evidence type="ECO:0000259" key="2">
    <source>
        <dbReference type="PROSITE" id="PS51831"/>
    </source>
</evidence>
<reference evidence="4" key="1">
    <citation type="submission" date="2017-04" db="EMBL/GenBank/DDBJ databases">
        <title>Finegoldia magna isolated from orthopedic joint implant-associated infections.</title>
        <authorList>
            <person name="Bjorklund S."/>
            <person name="Bruggemann H."/>
            <person name="Jensen A."/>
            <person name="Hellmark B."/>
            <person name="Soderquist B."/>
        </authorList>
    </citation>
    <scope>NUCLEOTIDE SEQUENCE [LARGE SCALE GENOMIC DNA]</scope>
    <source>
        <strain evidence="4">CCUG 54800</strain>
    </source>
</reference>
<dbReference type="SMART" id="SM00471">
    <property type="entry name" value="HDc"/>
    <property type="match status" value="1"/>
</dbReference>
<evidence type="ECO:0000256" key="1">
    <source>
        <dbReference type="ARBA" id="ARBA00022801"/>
    </source>
</evidence>
<dbReference type="RefSeq" id="WP_094205733.1">
    <property type="nucleotide sequence ID" value="NZ_JAWGQT010000040.1"/>
</dbReference>
<dbReference type="NCBIfam" id="NF002327">
    <property type="entry name" value="PRK01286.1-2"/>
    <property type="match status" value="1"/>
</dbReference>
<dbReference type="InterPro" id="IPR006674">
    <property type="entry name" value="HD_domain"/>
</dbReference>
<dbReference type="Pfam" id="PF01966">
    <property type="entry name" value="HD"/>
    <property type="match status" value="1"/>
</dbReference>
<dbReference type="InterPro" id="IPR026875">
    <property type="entry name" value="PHydrolase_assoc_dom"/>
</dbReference>
<dbReference type="InterPro" id="IPR051094">
    <property type="entry name" value="Diverse_Catalytic_Enzymes"/>
</dbReference>
<dbReference type="PROSITE" id="PS51831">
    <property type="entry name" value="HD"/>
    <property type="match status" value="1"/>
</dbReference>
<proteinExistence type="predicted"/>
<dbReference type="Gene3D" id="1.10.3210.10">
    <property type="entry name" value="Hypothetical protein af1432"/>
    <property type="match status" value="1"/>
</dbReference>
<dbReference type="Pfam" id="PF13286">
    <property type="entry name" value="HD_assoc"/>
    <property type="match status" value="1"/>
</dbReference>
<keyword evidence="1 3" id="KW-0378">Hydrolase</keyword>
<dbReference type="PANTHER" id="PTHR35795">
    <property type="entry name" value="SLR1885 PROTEIN"/>
    <property type="match status" value="1"/>
</dbReference>
<accession>A0A233V5F3</accession>
<dbReference type="GO" id="GO:0016793">
    <property type="term" value="F:triphosphoric monoester hydrolase activity"/>
    <property type="evidence" value="ECO:0007669"/>
    <property type="project" value="InterPro"/>
</dbReference>
<organism evidence="3 4">
    <name type="scientific">Finegoldia magna</name>
    <name type="common">Peptostreptococcus magnus</name>
    <dbReference type="NCBI Taxonomy" id="1260"/>
    <lineage>
        <taxon>Bacteria</taxon>
        <taxon>Bacillati</taxon>
        <taxon>Bacillota</taxon>
        <taxon>Tissierellia</taxon>
        <taxon>Tissierellales</taxon>
        <taxon>Peptoniphilaceae</taxon>
        <taxon>Finegoldia</taxon>
    </lineage>
</organism>
<sequence length="336" mass="39297">MNVDFKLYENYYSEFATKSNEAERINFEPNDNLRNPFQIDRDRIIHSKSFRRLKHKTQVYLNPEKDHYRTRLTHTLEVTQIARTIARCLRLNEDLVEAIGLGHDLGHTPFGHVGEKILDKLNPKGFKHYKQSINVVQYLEHSSSRIGLNLTKQTLDGIVNHSGSNKANTLEGQIIKFSDRIAYINHDIDDSIRSNIIKNSDLPVEITDELGDRGSQRINFLVNDLVDNSFGKNHIEMSDKTYKLMEELRSFMFNNVYFNDIVRKDDKKVEYVLSNLYSYYLEDISRLPKSHTDIYNNIELQDKTEDDIVTDYIAGMTDSFARRTFKEIFIPDSWSI</sequence>
<dbReference type="InterPro" id="IPR006261">
    <property type="entry name" value="dGTPase"/>
</dbReference>
<dbReference type="EMBL" id="NDYC01000019">
    <property type="protein sequence ID" value="OXZ27618.1"/>
    <property type="molecule type" value="Genomic_DNA"/>
</dbReference>
<gene>
    <name evidence="3" type="ORF">B9N49_04640</name>
</gene>
<dbReference type="Proteomes" id="UP000215413">
    <property type="component" value="Unassembled WGS sequence"/>
</dbReference>